<name>A0A5B7HG74_PORTR</name>
<keyword evidence="2" id="KW-1185">Reference proteome</keyword>
<organism evidence="1 2">
    <name type="scientific">Portunus trituberculatus</name>
    <name type="common">Swimming crab</name>
    <name type="synonym">Neptunus trituberculatus</name>
    <dbReference type="NCBI Taxonomy" id="210409"/>
    <lineage>
        <taxon>Eukaryota</taxon>
        <taxon>Metazoa</taxon>
        <taxon>Ecdysozoa</taxon>
        <taxon>Arthropoda</taxon>
        <taxon>Crustacea</taxon>
        <taxon>Multicrustacea</taxon>
        <taxon>Malacostraca</taxon>
        <taxon>Eumalacostraca</taxon>
        <taxon>Eucarida</taxon>
        <taxon>Decapoda</taxon>
        <taxon>Pleocyemata</taxon>
        <taxon>Brachyura</taxon>
        <taxon>Eubrachyura</taxon>
        <taxon>Portunoidea</taxon>
        <taxon>Portunidae</taxon>
        <taxon>Portuninae</taxon>
        <taxon>Portunus</taxon>
    </lineage>
</organism>
<accession>A0A5B7HG74</accession>
<sequence length="85" mass="9569">MSVVVAVAVGSYEVTGCSEHRPVSLPLAESGKEIRQEVAPYPSVMTYTSRLGDSGHGTEVERRGVARIIYQVSKYWYDEYEVVWR</sequence>
<dbReference type="EMBL" id="VSRR010033559">
    <property type="protein sequence ID" value="MPC71781.1"/>
    <property type="molecule type" value="Genomic_DNA"/>
</dbReference>
<evidence type="ECO:0000313" key="1">
    <source>
        <dbReference type="EMBL" id="MPC71781.1"/>
    </source>
</evidence>
<reference evidence="1 2" key="1">
    <citation type="submission" date="2019-05" db="EMBL/GenBank/DDBJ databases">
        <title>Another draft genome of Portunus trituberculatus and its Hox gene families provides insights of decapod evolution.</title>
        <authorList>
            <person name="Jeong J.-H."/>
            <person name="Song I."/>
            <person name="Kim S."/>
            <person name="Choi T."/>
            <person name="Kim D."/>
            <person name="Ryu S."/>
            <person name="Kim W."/>
        </authorList>
    </citation>
    <scope>NUCLEOTIDE SEQUENCE [LARGE SCALE GENOMIC DNA]</scope>
    <source>
        <tissue evidence="1">Muscle</tissue>
    </source>
</reference>
<comment type="caution">
    <text evidence="1">The sequence shown here is derived from an EMBL/GenBank/DDBJ whole genome shotgun (WGS) entry which is preliminary data.</text>
</comment>
<dbReference type="AlphaFoldDB" id="A0A5B7HG74"/>
<evidence type="ECO:0000313" key="2">
    <source>
        <dbReference type="Proteomes" id="UP000324222"/>
    </source>
</evidence>
<dbReference type="Proteomes" id="UP000324222">
    <property type="component" value="Unassembled WGS sequence"/>
</dbReference>
<gene>
    <name evidence="1" type="ORF">E2C01_066070</name>
</gene>
<proteinExistence type="predicted"/>
<protein>
    <submittedName>
        <fullName evidence="1">Uncharacterized protein</fullName>
    </submittedName>
</protein>